<dbReference type="RefSeq" id="WP_019949839.1">
    <property type="nucleotide sequence ID" value="NZ_JBHLVX010000013.1"/>
</dbReference>
<name>A0ABV6G021_9GAMM</name>
<proteinExistence type="predicted"/>
<accession>A0ABV6G021</accession>
<evidence type="ECO:0008006" key="3">
    <source>
        <dbReference type="Google" id="ProtNLM"/>
    </source>
</evidence>
<reference evidence="1 2" key="1">
    <citation type="submission" date="2024-09" db="EMBL/GenBank/DDBJ databases">
        <authorList>
            <person name="Sun Q."/>
            <person name="Mori K."/>
        </authorList>
    </citation>
    <scope>NUCLEOTIDE SEQUENCE [LARGE SCALE GENOMIC DNA]</scope>
    <source>
        <strain evidence="1 2">CCM 7415</strain>
    </source>
</reference>
<gene>
    <name evidence="1" type="ORF">ACFFHW_03135</name>
</gene>
<evidence type="ECO:0000313" key="2">
    <source>
        <dbReference type="Proteomes" id="UP001589814"/>
    </source>
</evidence>
<dbReference type="Proteomes" id="UP001589814">
    <property type="component" value="Unassembled WGS sequence"/>
</dbReference>
<sequence length="71" mass="7974">MLAVHTTISVLPYRCITYLAQGEEIEVIDTVPALPSISYFALYHEGSRLKLLEAMAIRLAEAADFTRPFFV</sequence>
<comment type="caution">
    <text evidence="1">The sequence shown here is derived from an EMBL/GenBank/DDBJ whole genome shotgun (WGS) entry which is preliminary data.</text>
</comment>
<protein>
    <recommendedName>
        <fullName evidence="3">LysR substrate-binding domain-containing protein</fullName>
    </recommendedName>
</protein>
<evidence type="ECO:0000313" key="1">
    <source>
        <dbReference type="EMBL" id="MFC0267002.1"/>
    </source>
</evidence>
<keyword evidence="2" id="KW-1185">Reference proteome</keyword>
<dbReference type="EMBL" id="JBHLVX010000013">
    <property type="protein sequence ID" value="MFC0267002.1"/>
    <property type="molecule type" value="Genomic_DNA"/>
</dbReference>
<organism evidence="1 2">
    <name type="scientific">Kushneria aurantia</name>
    <dbReference type="NCBI Taxonomy" id="504092"/>
    <lineage>
        <taxon>Bacteria</taxon>
        <taxon>Pseudomonadati</taxon>
        <taxon>Pseudomonadota</taxon>
        <taxon>Gammaproteobacteria</taxon>
        <taxon>Oceanospirillales</taxon>
        <taxon>Halomonadaceae</taxon>
        <taxon>Kushneria</taxon>
    </lineage>
</organism>